<keyword evidence="3" id="KW-1185">Reference proteome</keyword>
<dbReference type="KEGG" id="dpx:DAPPUDRAFT_343684"/>
<protein>
    <submittedName>
        <fullName evidence="2">Uncharacterized protein</fullName>
    </submittedName>
</protein>
<dbReference type="Proteomes" id="UP000000305">
    <property type="component" value="Unassembled WGS sequence"/>
</dbReference>
<dbReference type="InParanoid" id="E9I6C6"/>
<evidence type="ECO:0000313" key="2">
    <source>
        <dbReference type="EMBL" id="EFX60454.1"/>
    </source>
</evidence>
<organism evidence="2 3">
    <name type="scientific">Daphnia pulex</name>
    <name type="common">Water flea</name>
    <dbReference type="NCBI Taxonomy" id="6669"/>
    <lineage>
        <taxon>Eukaryota</taxon>
        <taxon>Metazoa</taxon>
        <taxon>Ecdysozoa</taxon>
        <taxon>Arthropoda</taxon>
        <taxon>Crustacea</taxon>
        <taxon>Branchiopoda</taxon>
        <taxon>Diplostraca</taxon>
        <taxon>Cladocera</taxon>
        <taxon>Anomopoda</taxon>
        <taxon>Daphniidae</taxon>
        <taxon>Daphnia</taxon>
    </lineage>
</organism>
<evidence type="ECO:0000313" key="3">
    <source>
        <dbReference type="Proteomes" id="UP000000305"/>
    </source>
</evidence>
<feature type="region of interest" description="Disordered" evidence="1">
    <location>
        <begin position="65"/>
        <end position="90"/>
    </location>
</feature>
<sequence>MAVDNKNGNKETYCAYKNCKDINVAVKGREVPRTDWPTYVAVVRKIFENFNSARQQLALAVEQTDLSTEEAAEEGRGKRPKRPPARYGQTSMENLFMIQ</sequence>
<evidence type="ECO:0000256" key="1">
    <source>
        <dbReference type="SAM" id="MobiDB-lite"/>
    </source>
</evidence>
<gene>
    <name evidence="2" type="ORF">DAPPUDRAFT_343684</name>
</gene>
<dbReference type="PhylomeDB" id="E9I6C6"/>
<dbReference type="AlphaFoldDB" id="E9I6C6"/>
<dbReference type="HOGENOM" id="CLU_151677_0_0_1"/>
<dbReference type="PANTHER" id="PTHR34153:SF2">
    <property type="entry name" value="SI:CH211-262H13.3-RELATED"/>
    <property type="match status" value="1"/>
</dbReference>
<dbReference type="EMBL" id="GL736366">
    <property type="protein sequence ID" value="EFX60454.1"/>
    <property type="molecule type" value="Genomic_DNA"/>
</dbReference>
<dbReference type="PANTHER" id="PTHR34153">
    <property type="entry name" value="SI:CH211-262H13.3-RELATED-RELATED"/>
    <property type="match status" value="1"/>
</dbReference>
<feature type="non-terminal residue" evidence="2">
    <location>
        <position position="1"/>
    </location>
</feature>
<accession>E9I6C6</accession>
<reference evidence="2 3" key="1">
    <citation type="journal article" date="2011" name="Science">
        <title>The ecoresponsive genome of Daphnia pulex.</title>
        <authorList>
            <person name="Colbourne J.K."/>
            <person name="Pfrender M.E."/>
            <person name="Gilbert D."/>
            <person name="Thomas W.K."/>
            <person name="Tucker A."/>
            <person name="Oakley T.H."/>
            <person name="Tokishita S."/>
            <person name="Aerts A."/>
            <person name="Arnold G.J."/>
            <person name="Basu M.K."/>
            <person name="Bauer D.J."/>
            <person name="Caceres C.E."/>
            <person name="Carmel L."/>
            <person name="Casola C."/>
            <person name="Choi J.H."/>
            <person name="Detter J.C."/>
            <person name="Dong Q."/>
            <person name="Dusheyko S."/>
            <person name="Eads B.D."/>
            <person name="Frohlich T."/>
            <person name="Geiler-Samerotte K.A."/>
            <person name="Gerlach D."/>
            <person name="Hatcher P."/>
            <person name="Jogdeo S."/>
            <person name="Krijgsveld J."/>
            <person name="Kriventseva E.V."/>
            <person name="Kultz D."/>
            <person name="Laforsch C."/>
            <person name="Lindquist E."/>
            <person name="Lopez J."/>
            <person name="Manak J.R."/>
            <person name="Muller J."/>
            <person name="Pangilinan J."/>
            <person name="Patwardhan R.P."/>
            <person name="Pitluck S."/>
            <person name="Pritham E.J."/>
            <person name="Rechtsteiner A."/>
            <person name="Rho M."/>
            <person name="Rogozin I.B."/>
            <person name="Sakarya O."/>
            <person name="Salamov A."/>
            <person name="Schaack S."/>
            <person name="Shapiro H."/>
            <person name="Shiga Y."/>
            <person name="Skalitzky C."/>
            <person name="Smith Z."/>
            <person name="Souvorov A."/>
            <person name="Sung W."/>
            <person name="Tang Z."/>
            <person name="Tsuchiya D."/>
            <person name="Tu H."/>
            <person name="Vos H."/>
            <person name="Wang M."/>
            <person name="Wolf Y.I."/>
            <person name="Yamagata H."/>
            <person name="Yamada T."/>
            <person name="Ye Y."/>
            <person name="Shaw J.R."/>
            <person name="Andrews J."/>
            <person name="Crease T.J."/>
            <person name="Tang H."/>
            <person name="Lucas S.M."/>
            <person name="Robertson H.M."/>
            <person name="Bork P."/>
            <person name="Koonin E.V."/>
            <person name="Zdobnov E.M."/>
            <person name="Grigoriev I.V."/>
            <person name="Lynch M."/>
            <person name="Boore J.L."/>
        </authorList>
    </citation>
    <scope>NUCLEOTIDE SEQUENCE [LARGE SCALE GENOMIC DNA]</scope>
</reference>
<proteinExistence type="predicted"/>
<name>E9I6C6_DAPPU</name>
<dbReference type="OrthoDB" id="6384732at2759"/>